<evidence type="ECO:0000313" key="2">
    <source>
        <dbReference type="Proteomes" id="UP001233999"/>
    </source>
</evidence>
<protein>
    <submittedName>
        <fullName evidence="1">Uncharacterized protein</fullName>
    </submittedName>
</protein>
<sequence>MLWDVFSSFLTGGSRYSSGFSLGSRRKFRGTFSPLLPLEDPDILQVFLSGVGDNIVGRLLLFSLWRVPIFFRLFPRESWRIPIFFWIYPSGVEGNVVRRFLLFSHWRNPTFLKLFPRESGENVVRRFLLFSHWRIPMFIRFFPRESRNMLFFHSGVGESFLVGNVEDPHILQIFHSGVGERSRYSSGFLPWAVGENVVGCFLLVSQPGGVPIFFREAFLSRDYSLGSFSLGSRGICYFPLGSCSRGSRGKYCGKISPLLPLEDPHILQIFLSGVGENVVGRFLLFSHWRIPIFFRFFHRESGKILSRENVVGRFLLFSLSRNPTFLKLFPRESGENVVGRFLLFSHWRIPMFIRFFPRESGNMLIPIFFRLFPRESGKMVWDVLSSSPTGGSRYSSDLTSEVEENIVGRFLLFSQRRIPVFFRFFTPELGNVLFLSWAVLENIVGCFLLVSHWRFPIFFRFFPRESGKMSVFSRESGIILWGVCSSSPTGGSRYSSGYSLGSRSRESVVGRFLLFSHWRNPTFLKIPMFIRTPIFFRFFPRELVVPAGIFLSGVGENVVGRFLLFSHWRVAIFFRFSPRELKNVSGKK</sequence>
<reference evidence="1" key="2">
    <citation type="submission" date="2023-05" db="EMBL/GenBank/DDBJ databases">
        <authorList>
            <person name="Fouks B."/>
        </authorList>
    </citation>
    <scope>NUCLEOTIDE SEQUENCE</scope>
    <source>
        <strain evidence="1">Stay&amp;Tobe</strain>
        <tissue evidence="1">Testes</tissue>
    </source>
</reference>
<dbReference type="Proteomes" id="UP001233999">
    <property type="component" value="Unassembled WGS sequence"/>
</dbReference>
<accession>A0AAD7ZAZ5</accession>
<comment type="caution">
    <text evidence="1">The sequence shown here is derived from an EMBL/GenBank/DDBJ whole genome shotgun (WGS) entry which is preliminary data.</text>
</comment>
<evidence type="ECO:0000313" key="1">
    <source>
        <dbReference type="EMBL" id="KAJ9577370.1"/>
    </source>
</evidence>
<feature type="non-terminal residue" evidence="1">
    <location>
        <position position="588"/>
    </location>
</feature>
<gene>
    <name evidence="1" type="ORF">L9F63_006050</name>
</gene>
<name>A0AAD7ZAZ5_DIPPU</name>
<dbReference type="AlphaFoldDB" id="A0AAD7ZAZ5"/>
<keyword evidence="2" id="KW-1185">Reference proteome</keyword>
<dbReference type="EMBL" id="JASPKZ010009364">
    <property type="protein sequence ID" value="KAJ9577370.1"/>
    <property type="molecule type" value="Genomic_DNA"/>
</dbReference>
<proteinExistence type="predicted"/>
<reference evidence="1" key="1">
    <citation type="journal article" date="2023" name="IScience">
        <title>Live-bearing cockroach genome reveals convergent evolutionary mechanisms linked to viviparity in insects and beyond.</title>
        <authorList>
            <person name="Fouks B."/>
            <person name="Harrison M.C."/>
            <person name="Mikhailova A.A."/>
            <person name="Marchal E."/>
            <person name="English S."/>
            <person name="Carruthers M."/>
            <person name="Jennings E.C."/>
            <person name="Chiamaka E.L."/>
            <person name="Frigard R.A."/>
            <person name="Pippel M."/>
            <person name="Attardo G.M."/>
            <person name="Benoit J.B."/>
            <person name="Bornberg-Bauer E."/>
            <person name="Tobe S.S."/>
        </authorList>
    </citation>
    <scope>NUCLEOTIDE SEQUENCE</scope>
    <source>
        <strain evidence="1">Stay&amp;Tobe</strain>
    </source>
</reference>
<organism evidence="1 2">
    <name type="scientific">Diploptera punctata</name>
    <name type="common">Pacific beetle cockroach</name>
    <dbReference type="NCBI Taxonomy" id="6984"/>
    <lineage>
        <taxon>Eukaryota</taxon>
        <taxon>Metazoa</taxon>
        <taxon>Ecdysozoa</taxon>
        <taxon>Arthropoda</taxon>
        <taxon>Hexapoda</taxon>
        <taxon>Insecta</taxon>
        <taxon>Pterygota</taxon>
        <taxon>Neoptera</taxon>
        <taxon>Polyneoptera</taxon>
        <taxon>Dictyoptera</taxon>
        <taxon>Blattodea</taxon>
        <taxon>Blaberoidea</taxon>
        <taxon>Blaberidae</taxon>
        <taxon>Diplopterinae</taxon>
        <taxon>Diploptera</taxon>
    </lineage>
</organism>